<dbReference type="GO" id="GO:0005791">
    <property type="term" value="C:rough endoplasmic reticulum"/>
    <property type="evidence" value="ECO:0007669"/>
    <property type="project" value="UniProtKB-SubCell"/>
</dbReference>
<evidence type="ECO:0000256" key="10">
    <source>
        <dbReference type="ARBA" id="ARBA00035455"/>
    </source>
</evidence>
<evidence type="ECO:0000256" key="5">
    <source>
        <dbReference type="ARBA" id="ARBA00011542"/>
    </source>
</evidence>
<keyword evidence="6" id="KW-0862">Zinc</keyword>
<dbReference type="Pfam" id="PF00253">
    <property type="entry name" value="Ribosomal_S14"/>
    <property type="match status" value="1"/>
</dbReference>
<evidence type="ECO:0000256" key="6">
    <source>
        <dbReference type="ARBA" id="ARBA00022833"/>
    </source>
</evidence>
<dbReference type="InterPro" id="IPR018271">
    <property type="entry name" value="Ribosomal_uS14_CS"/>
</dbReference>
<dbReference type="InterPro" id="IPR039744">
    <property type="entry name" value="RIbosomal_uS14_euk_arc"/>
</dbReference>
<dbReference type="PANTHER" id="PTHR12010">
    <property type="entry name" value="40S RIBOSOMAL PROTEIN S29"/>
    <property type="match status" value="1"/>
</dbReference>
<keyword evidence="8" id="KW-0687">Ribonucleoprotein</keyword>
<name>A0A8X6YNN7_9ARAC</name>
<comment type="subunit">
    <text evidence="5">Component of the 40S small ribosomal subunit.</text>
</comment>
<dbReference type="NCBIfam" id="NF004424">
    <property type="entry name" value="PRK05766.1"/>
    <property type="match status" value="1"/>
</dbReference>
<dbReference type="OrthoDB" id="10252683at2759"/>
<evidence type="ECO:0000256" key="1">
    <source>
        <dbReference type="ARBA" id="ARBA00001947"/>
    </source>
</evidence>
<reference evidence="11" key="1">
    <citation type="submission" date="2020-08" db="EMBL/GenBank/DDBJ databases">
        <title>Multicomponent nature underlies the extraordinary mechanical properties of spider dragline silk.</title>
        <authorList>
            <person name="Kono N."/>
            <person name="Nakamura H."/>
            <person name="Mori M."/>
            <person name="Yoshida Y."/>
            <person name="Ohtoshi R."/>
            <person name="Malay A.D."/>
            <person name="Moran D.A.P."/>
            <person name="Tomita M."/>
            <person name="Numata K."/>
            <person name="Arakawa K."/>
        </authorList>
    </citation>
    <scope>NUCLEOTIDE SEQUENCE</scope>
</reference>
<comment type="cofactor">
    <cofactor evidence="1">
        <name>Zn(2+)</name>
        <dbReference type="ChEBI" id="CHEBI:29105"/>
    </cofactor>
</comment>
<evidence type="ECO:0000313" key="11">
    <source>
        <dbReference type="EMBL" id="GFY76345.1"/>
    </source>
</evidence>
<dbReference type="GO" id="GO:0008270">
    <property type="term" value="F:zinc ion binding"/>
    <property type="evidence" value="ECO:0007669"/>
    <property type="project" value="InterPro"/>
</dbReference>
<organism evidence="11 12">
    <name type="scientific">Trichonephila inaurata madagascariensis</name>
    <dbReference type="NCBI Taxonomy" id="2747483"/>
    <lineage>
        <taxon>Eukaryota</taxon>
        <taxon>Metazoa</taxon>
        <taxon>Ecdysozoa</taxon>
        <taxon>Arthropoda</taxon>
        <taxon>Chelicerata</taxon>
        <taxon>Arachnida</taxon>
        <taxon>Araneae</taxon>
        <taxon>Araneomorphae</taxon>
        <taxon>Entelegynae</taxon>
        <taxon>Araneoidea</taxon>
        <taxon>Nephilidae</taxon>
        <taxon>Trichonephila</taxon>
        <taxon>Trichonephila inaurata</taxon>
    </lineage>
</organism>
<dbReference type="PROSITE" id="PS00527">
    <property type="entry name" value="RIBOSOMAL_S14"/>
    <property type="match status" value="1"/>
</dbReference>
<dbReference type="PANTHER" id="PTHR12010:SF2">
    <property type="entry name" value="40S RIBOSOMAL PROTEIN S29"/>
    <property type="match status" value="1"/>
</dbReference>
<accession>A0A8X6YNN7</accession>
<dbReference type="FunFam" id="4.10.830.10:FF:000002">
    <property type="entry name" value="40S ribosomal protein S29"/>
    <property type="match status" value="1"/>
</dbReference>
<dbReference type="GO" id="GO:0002181">
    <property type="term" value="P:cytoplasmic translation"/>
    <property type="evidence" value="ECO:0007669"/>
    <property type="project" value="TreeGrafter"/>
</dbReference>
<evidence type="ECO:0000256" key="4">
    <source>
        <dbReference type="ARBA" id="ARBA00009083"/>
    </source>
</evidence>
<dbReference type="Proteomes" id="UP000886998">
    <property type="component" value="Unassembled WGS sequence"/>
</dbReference>
<dbReference type="Gene3D" id="4.10.830.10">
    <property type="entry name" value="30s Ribosomal Protein S14, Chain N"/>
    <property type="match status" value="1"/>
</dbReference>
<evidence type="ECO:0000256" key="9">
    <source>
        <dbReference type="ARBA" id="ARBA00035167"/>
    </source>
</evidence>
<evidence type="ECO:0000256" key="8">
    <source>
        <dbReference type="ARBA" id="ARBA00023274"/>
    </source>
</evidence>
<proteinExistence type="inferred from homology"/>
<dbReference type="GO" id="GO:0022627">
    <property type="term" value="C:cytosolic small ribosomal subunit"/>
    <property type="evidence" value="ECO:0007669"/>
    <property type="project" value="TreeGrafter"/>
</dbReference>
<dbReference type="GO" id="GO:0003735">
    <property type="term" value="F:structural constituent of ribosome"/>
    <property type="evidence" value="ECO:0007669"/>
    <property type="project" value="InterPro"/>
</dbReference>
<dbReference type="InterPro" id="IPR001209">
    <property type="entry name" value="Ribosomal_uS14"/>
</dbReference>
<dbReference type="InterPro" id="IPR043140">
    <property type="entry name" value="Ribosomal_uS14_sf"/>
</dbReference>
<evidence type="ECO:0000313" key="12">
    <source>
        <dbReference type="Proteomes" id="UP000886998"/>
    </source>
</evidence>
<evidence type="ECO:0000256" key="2">
    <source>
        <dbReference type="ARBA" id="ARBA00004427"/>
    </source>
</evidence>
<evidence type="ECO:0000256" key="7">
    <source>
        <dbReference type="ARBA" id="ARBA00022980"/>
    </source>
</evidence>
<dbReference type="EMBL" id="BMAV01021848">
    <property type="protein sequence ID" value="GFY76345.1"/>
    <property type="molecule type" value="Genomic_DNA"/>
</dbReference>
<gene>
    <name evidence="11" type="primary">RpS29</name>
    <name evidence="11" type="ORF">TNIN_469541</name>
</gene>
<sequence>MGHKNLWFSHPRKFGPGSRTCRVCSNHHGLILKYGLNMCRRCFRENAADIGFKKVTCLSCYPDIVTLHVFRIRFHYRFVCCLNESLWLGNNINECFHKTASMTIKSSFNNKRSGSYQGALFTRSHDSPETPTGQG</sequence>
<comment type="similarity">
    <text evidence="4">Belongs to the universal ribosomal protein uS14 family.</text>
</comment>
<protein>
    <recommendedName>
        <fullName evidence="9">Small ribosomal subunit protein uS14</fullName>
    </recommendedName>
    <alternativeName>
        <fullName evidence="10">40S ribosomal protein S29</fullName>
    </alternativeName>
</protein>
<keyword evidence="7 11" id="KW-0689">Ribosomal protein</keyword>
<evidence type="ECO:0000256" key="3">
    <source>
        <dbReference type="ARBA" id="ARBA00004514"/>
    </source>
</evidence>
<comment type="caution">
    <text evidence="11">The sequence shown here is derived from an EMBL/GenBank/DDBJ whole genome shotgun (WGS) entry which is preliminary data.</text>
</comment>
<comment type="subcellular location">
    <subcellularLocation>
        <location evidence="3">Cytoplasm</location>
        <location evidence="3">Cytosol</location>
    </subcellularLocation>
    <subcellularLocation>
        <location evidence="2">Rough endoplasmic reticulum</location>
    </subcellularLocation>
</comment>
<dbReference type="AlphaFoldDB" id="A0A8X6YNN7"/>
<keyword evidence="12" id="KW-1185">Reference proteome</keyword>